<feature type="region of interest" description="Disordered" evidence="1">
    <location>
        <begin position="1"/>
        <end position="26"/>
    </location>
</feature>
<evidence type="ECO:0000313" key="2">
    <source>
        <dbReference type="EMBL" id="VWD06020.1"/>
    </source>
</evidence>
<feature type="compositionally biased region" description="Basic and acidic residues" evidence="1">
    <location>
        <begin position="1"/>
        <end position="17"/>
    </location>
</feature>
<evidence type="ECO:0000313" key="3">
    <source>
        <dbReference type="Proteomes" id="UP000494260"/>
    </source>
</evidence>
<reference evidence="2 3" key="1">
    <citation type="submission" date="2019-09" db="EMBL/GenBank/DDBJ databases">
        <authorList>
            <person name="Depoorter E."/>
        </authorList>
    </citation>
    <scope>NUCLEOTIDE SEQUENCE [LARGE SCALE GENOMIC DNA]</scope>
    <source>
        <strain evidence="2">R-18109</strain>
    </source>
</reference>
<proteinExistence type="predicted"/>
<organism evidence="2 3">
    <name type="scientific">Burkholderia lata (strain ATCC 17760 / DSM 23089 / LMG 22485 / NCIMB 9086 / R18194 / 383)</name>
    <dbReference type="NCBI Taxonomy" id="482957"/>
    <lineage>
        <taxon>Bacteria</taxon>
        <taxon>Pseudomonadati</taxon>
        <taxon>Pseudomonadota</taxon>
        <taxon>Betaproteobacteria</taxon>
        <taxon>Burkholderiales</taxon>
        <taxon>Burkholderiaceae</taxon>
        <taxon>Burkholderia</taxon>
        <taxon>Burkholderia cepacia complex</taxon>
    </lineage>
</organism>
<gene>
    <name evidence="2" type="ORF">BLA18109_04897</name>
</gene>
<dbReference type="EMBL" id="CABVQH010000018">
    <property type="protein sequence ID" value="VWD06020.1"/>
    <property type="molecule type" value="Genomic_DNA"/>
</dbReference>
<dbReference type="GO" id="GO:0003677">
    <property type="term" value="F:DNA binding"/>
    <property type="evidence" value="ECO:0007669"/>
    <property type="project" value="InterPro"/>
</dbReference>
<accession>A0A6P2X963</accession>
<sequence>MDAGFGDERQHQRDEQARVAGQTQARDDALAQAAQAWDATQIRWLTIGVKDATRLISVDDALYFQAPEKYMEVVTARERLVIRTLLKDLMQRLDPE</sequence>
<protein>
    <submittedName>
        <fullName evidence="2">Transcriptional regulator</fullName>
    </submittedName>
</protein>
<dbReference type="AlphaFoldDB" id="A0A6P2X963"/>
<name>A0A6P2X963_BURL3</name>
<evidence type="ECO:0000256" key="1">
    <source>
        <dbReference type="SAM" id="MobiDB-lite"/>
    </source>
</evidence>
<dbReference type="Proteomes" id="UP000494260">
    <property type="component" value="Unassembled WGS sequence"/>
</dbReference>